<reference evidence="6" key="1">
    <citation type="submission" date="2016-11" db="EMBL/GenBank/DDBJ databases">
        <authorList>
            <person name="Varghese N."/>
            <person name="Submissions S."/>
        </authorList>
    </citation>
    <scope>NUCLEOTIDE SEQUENCE [LARGE SCALE GENOMIC DNA]</scope>
    <source>
        <strain evidence="6">USBA-503</strain>
    </source>
</reference>
<dbReference type="OrthoDB" id="9802809at2"/>
<dbReference type="STRING" id="1830138.SAMN05443507_102110"/>
<dbReference type="SUPFAM" id="SSF48557">
    <property type="entry name" value="L-aspartase-like"/>
    <property type="match status" value="1"/>
</dbReference>
<dbReference type="Gene3D" id="1.20.200.10">
    <property type="entry name" value="Fumarase/aspartase (Central domain)"/>
    <property type="match status" value="1"/>
</dbReference>
<evidence type="ECO:0000259" key="4">
    <source>
        <dbReference type="Pfam" id="PF10415"/>
    </source>
</evidence>
<dbReference type="AlphaFoldDB" id="A0A1M6L5Z5"/>
<evidence type="ECO:0000313" key="6">
    <source>
        <dbReference type="Proteomes" id="UP000184016"/>
    </source>
</evidence>
<dbReference type="PRINTS" id="PR00145">
    <property type="entry name" value="ARGSUCLYASE"/>
</dbReference>
<dbReference type="InterPro" id="IPR000362">
    <property type="entry name" value="Fumarate_lyase_fam"/>
</dbReference>
<dbReference type="InterPro" id="IPR051546">
    <property type="entry name" value="Aspartate_Ammonia-Lyase"/>
</dbReference>
<dbReference type="PANTHER" id="PTHR42696">
    <property type="entry name" value="ASPARTATE AMMONIA-LYASE"/>
    <property type="match status" value="1"/>
</dbReference>
<dbReference type="Pfam" id="PF00206">
    <property type="entry name" value="Lyase_1"/>
    <property type="match status" value="1"/>
</dbReference>
<sequence length="497" mass="53470">MKERRTVHDSLGQMEIPADAYYGAQTARALRNFPISGLRLPPIFVEAQALIKWAAAKAHAHLHALSPELAAAICQAADEVIAGQWNQWFQVDIYQAGAGTSQNMNVNEVIATRASEILRGTREEPLAVHPNDHVNKSQSTNDTIHAAMNLSMLLTHQRLVDPSLAILETTLAKVAHQAGSAVKAGRTHLQDAVPMRIADSFLAYAENIRRHRVWLNEASSALAVLGLGGNAVGTGINTPPGFAEQAITYLAERTQLPLCLPVNPFTFNQNPDEVVYYGNILQRTAEAIGRIANDLRLLASGPRTGLAEIEFPAVQPGSSIMPGKVNPVMAEMMNMVVFQVQGCQSTIALAGSAGQLELNVMMPVMAANALHAMTILANAVKQFAEQGVAGLILHTDVSRHYAESSLSLATALNVAIGYERAAAVVHQALINNCSLLEAGQQLGLDSHLLQSALDIDRLAVPVSRYLPKSRSDVESNHPTTPEPNVHQANTNWPENGD</sequence>
<dbReference type="InterPro" id="IPR022761">
    <property type="entry name" value="Fumarate_lyase_N"/>
</dbReference>
<dbReference type="FunFam" id="1.10.275.10:FF:000001">
    <property type="entry name" value="Fumarate hydratase, mitochondrial"/>
    <property type="match status" value="1"/>
</dbReference>
<dbReference type="GO" id="GO:0008797">
    <property type="term" value="F:aspartate ammonia-lyase activity"/>
    <property type="evidence" value="ECO:0007669"/>
    <property type="project" value="TreeGrafter"/>
</dbReference>
<dbReference type="GO" id="GO:0006099">
    <property type="term" value="P:tricarboxylic acid cycle"/>
    <property type="evidence" value="ECO:0007669"/>
    <property type="project" value="InterPro"/>
</dbReference>
<proteinExistence type="predicted"/>
<dbReference type="InterPro" id="IPR024083">
    <property type="entry name" value="Fumarase/histidase_N"/>
</dbReference>
<accession>A0A1M6L5Z5</accession>
<dbReference type="PANTHER" id="PTHR42696:SF2">
    <property type="entry name" value="ASPARTATE AMMONIA-LYASE"/>
    <property type="match status" value="1"/>
</dbReference>
<dbReference type="Pfam" id="PF10415">
    <property type="entry name" value="FumaraseC_C"/>
    <property type="match status" value="1"/>
</dbReference>
<dbReference type="GO" id="GO:0005829">
    <property type="term" value="C:cytosol"/>
    <property type="evidence" value="ECO:0007669"/>
    <property type="project" value="TreeGrafter"/>
</dbReference>
<name>A0A1M6L5Z5_9BACL</name>
<protein>
    <submittedName>
        <fullName evidence="5">Fumarase, class II</fullName>
    </submittedName>
</protein>
<gene>
    <name evidence="5" type="ORF">SAMN05443507_102110</name>
</gene>
<dbReference type="GO" id="GO:0006531">
    <property type="term" value="P:aspartate metabolic process"/>
    <property type="evidence" value="ECO:0007669"/>
    <property type="project" value="TreeGrafter"/>
</dbReference>
<evidence type="ECO:0000256" key="1">
    <source>
        <dbReference type="ARBA" id="ARBA00023239"/>
    </source>
</evidence>
<feature type="domain" description="Fumarase C C-terminal" evidence="4">
    <location>
        <begin position="408"/>
        <end position="458"/>
    </location>
</feature>
<dbReference type="InterPro" id="IPR020557">
    <property type="entry name" value="Fumarate_lyase_CS"/>
</dbReference>
<keyword evidence="1" id="KW-0456">Lyase</keyword>
<evidence type="ECO:0000259" key="3">
    <source>
        <dbReference type="Pfam" id="PF00206"/>
    </source>
</evidence>
<dbReference type="EMBL" id="FRAF01000002">
    <property type="protein sequence ID" value="SHJ66631.1"/>
    <property type="molecule type" value="Genomic_DNA"/>
</dbReference>
<dbReference type="InterPro" id="IPR018951">
    <property type="entry name" value="Fumarase_C_C"/>
</dbReference>
<dbReference type="PRINTS" id="PR00149">
    <property type="entry name" value="FUMRATELYASE"/>
</dbReference>
<feature type="domain" description="Fumarate lyase N-terminal" evidence="3">
    <location>
        <begin position="12"/>
        <end position="342"/>
    </location>
</feature>
<dbReference type="RefSeq" id="WP_072872863.1">
    <property type="nucleotide sequence ID" value="NZ_FRAF01000002.1"/>
</dbReference>
<dbReference type="Proteomes" id="UP000184016">
    <property type="component" value="Unassembled WGS sequence"/>
</dbReference>
<evidence type="ECO:0000313" key="5">
    <source>
        <dbReference type="EMBL" id="SHJ66631.1"/>
    </source>
</evidence>
<dbReference type="PROSITE" id="PS00163">
    <property type="entry name" value="FUMARATE_LYASES"/>
    <property type="match status" value="1"/>
</dbReference>
<feature type="compositionally biased region" description="Polar residues" evidence="2">
    <location>
        <begin position="486"/>
        <end position="497"/>
    </location>
</feature>
<feature type="region of interest" description="Disordered" evidence="2">
    <location>
        <begin position="469"/>
        <end position="497"/>
    </location>
</feature>
<dbReference type="InterPro" id="IPR008948">
    <property type="entry name" value="L-Aspartase-like"/>
</dbReference>
<keyword evidence="6" id="KW-1185">Reference proteome</keyword>
<dbReference type="Gene3D" id="1.10.275.10">
    <property type="entry name" value="Fumarase/aspartase (N-terminal domain)"/>
    <property type="match status" value="1"/>
</dbReference>
<evidence type="ECO:0000256" key="2">
    <source>
        <dbReference type="SAM" id="MobiDB-lite"/>
    </source>
</evidence>
<organism evidence="5 6">
    <name type="scientific">Alicyclobacillus tolerans</name>
    <dbReference type="NCBI Taxonomy" id="90970"/>
    <lineage>
        <taxon>Bacteria</taxon>
        <taxon>Bacillati</taxon>
        <taxon>Bacillota</taxon>
        <taxon>Bacilli</taxon>
        <taxon>Bacillales</taxon>
        <taxon>Alicyclobacillaceae</taxon>
        <taxon>Alicyclobacillus</taxon>
    </lineage>
</organism>
<dbReference type="Gene3D" id="1.10.40.30">
    <property type="entry name" value="Fumarase/aspartase (C-terminal domain)"/>
    <property type="match status" value="1"/>
</dbReference>